<comment type="caution">
    <text evidence="1">The sequence shown here is derived from an EMBL/GenBank/DDBJ whole genome shotgun (WGS) entry which is preliminary data.</text>
</comment>
<organism evidence="1 2">
    <name type="scientific">Leptospira stimsonii</name>
    <dbReference type="NCBI Taxonomy" id="2202203"/>
    <lineage>
        <taxon>Bacteria</taxon>
        <taxon>Pseudomonadati</taxon>
        <taxon>Spirochaetota</taxon>
        <taxon>Spirochaetia</taxon>
        <taxon>Leptospirales</taxon>
        <taxon>Leptospiraceae</taxon>
        <taxon>Leptospira</taxon>
    </lineage>
</organism>
<dbReference type="EMBL" id="QHCT01000003">
    <property type="protein sequence ID" value="RHX89876.1"/>
    <property type="molecule type" value="Genomic_DNA"/>
</dbReference>
<proteinExistence type="predicted"/>
<dbReference type="Proteomes" id="UP000265798">
    <property type="component" value="Unassembled WGS sequence"/>
</dbReference>
<evidence type="ECO:0000313" key="1">
    <source>
        <dbReference type="EMBL" id="RHX89876.1"/>
    </source>
</evidence>
<reference evidence="2" key="1">
    <citation type="submission" date="2018-05" db="EMBL/GenBank/DDBJ databases">
        <title>Leptospira yasudae sp. nov. and Leptospira stimsonii sp. nov., two pathogenic species of the genus Leptospira isolated from environmental sources.</title>
        <authorList>
            <person name="Casanovas-Massana A."/>
            <person name="Hamond C."/>
            <person name="Santos L.A."/>
            <person name="Hacker K.P."/>
            <person name="Balassiano I."/>
            <person name="Medeiros M.A."/>
            <person name="Reis M.G."/>
            <person name="Ko A.I."/>
            <person name="Wunder E.A."/>
        </authorList>
    </citation>
    <scope>NUCLEOTIDE SEQUENCE [LARGE SCALE GENOMIC DNA]</scope>
    <source>
        <strain evidence="2">Yale</strain>
    </source>
</reference>
<accession>A0A396Z858</accession>
<evidence type="ECO:0000313" key="2">
    <source>
        <dbReference type="Proteomes" id="UP000265798"/>
    </source>
</evidence>
<dbReference type="AlphaFoldDB" id="A0A396Z858"/>
<gene>
    <name evidence="1" type="ORF">DLM75_13050</name>
</gene>
<dbReference type="RefSeq" id="WP_118968942.1">
    <property type="nucleotide sequence ID" value="NZ_QHCT01000003.1"/>
</dbReference>
<dbReference type="OrthoDB" id="342676at2"/>
<name>A0A396Z858_9LEPT</name>
<protein>
    <submittedName>
        <fullName evidence="1">Uncharacterized protein</fullName>
    </submittedName>
</protein>
<sequence length="156" mass="17943">MTLLIVAKFFLENPLVAFRPTQVARNLRRPEKTIYRTIQILIQWKLIEEYDGMYILNVDSIEGKNPTRKLSGTGSIAILHFLLPGKSFYSGELRLLTGLRSLQRAKAKLISSKLINSEDETDLFGESFLWQLTPKIQIKLAQAQNHLRGLRRIYGK</sequence>